<dbReference type="SMART" id="SM00448">
    <property type="entry name" value="REC"/>
    <property type="match status" value="1"/>
</dbReference>
<comment type="catalytic activity">
    <reaction evidence="1">
        <text>ATP + protein L-histidine = ADP + protein N-phospho-L-histidine.</text>
        <dbReference type="EC" id="2.7.13.3"/>
    </reaction>
</comment>
<dbReference type="PROSITE" id="PS50110">
    <property type="entry name" value="RESPONSE_REGULATORY"/>
    <property type="match status" value="1"/>
</dbReference>
<evidence type="ECO:0000259" key="22">
    <source>
        <dbReference type="PROSITE" id="PS50112"/>
    </source>
</evidence>
<keyword evidence="25" id="KW-1185">Reference proteome</keyword>
<dbReference type="Gene3D" id="1.10.287.130">
    <property type="match status" value="1"/>
</dbReference>
<evidence type="ECO:0000256" key="13">
    <source>
        <dbReference type="ARBA" id="ARBA00023012"/>
    </source>
</evidence>
<sequence length="854" mass="96502">MEHLNVSLILLLILVGMSYAMSFYTWRYRFIYGLWLFWSVAFIGIILQIVGFLLYEGLDIAMISASIAFLCIVIGIIAFKFFEIVPAAKSLAVENMEDGILVLDTKDRILDMNVQLEKILGIKKSNVVGAVVDRIGAAWLLEAVQGERFQKYTMMLQQDEAYYEVNSTPLQHRGKNFGRVIVLCDVTSRMLAEQRFQQLLQSEEKLLQTEALAHMMFNHHQAMMMIIESKTGHILEANAAAENFYESPLVGHLIQQFIEYPDDRGEKNSSQYAIVGEYQFMARHALASGEIKDLSVNLTTKVIGEMVLSFLILEDFTQKMQLEKALREAKEKAEKANQAKDDFLAIISHELRTPMNGILGMAKLVLGTKLHPDQRECLELVQVSGEKLLVLLNDLLDFSKVREGKLELENISFSLRDVMSEFHRILRMKAKKKGLQCVIHIAHDVPDGLYGDPRRLQQIVMNLADNAVKFTKIGLVSIAVNVKQVLDNQVSLLFVVRDTGIGIPPEKINIIFHKFTQVDSSTTRKYGGTGLGLSIVKHLVEIMGGKVWVESSLDKGSSFYFTVAFKVSEIPSVNQALEQLKQPVSSKDRIGIGKLNVLLVEDEFINQKVAVKMLSNQGHNVTLASNGRQAIELFKKEQFDIIFMDIQMPEMDGVQTTAAIRDLEEQWGDERRIPIVAMTAYAMKGDRERLMSCGMDEYVSKPLDSEVLNNVVRKLLYKQYVNAEKQRQMSKEVGRVAPNLYVEQLLNICQGDMDTVKAVISCFLDNGTQYMRNIEQAVNEKNADHLKLSAHRLKGAATYFGNQTVVEYAAQLEHMGDAGQLIDIEQIFVKLQAAVKQLEDGLQQAWRELPNIKE</sequence>
<feature type="transmembrane region" description="Helical" evidence="19">
    <location>
        <begin position="60"/>
        <end position="82"/>
    </location>
</feature>
<proteinExistence type="inferred from homology"/>
<dbReference type="RefSeq" id="WP_090937725.1">
    <property type="nucleotide sequence ID" value="NZ_FOTS01000021.1"/>
</dbReference>
<dbReference type="InterPro" id="IPR036890">
    <property type="entry name" value="HATPase_C_sf"/>
</dbReference>
<dbReference type="PROSITE" id="PS50109">
    <property type="entry name" value="HIS_KIN"/>
    <property type="match status" value="1"/>
</dbReference>
<feature type="modified residue" description="Phosphohistidine" evidence="16">
    <location>
        <position position="791"/>
    </location>
</feature>
<name>A0A1I4L256_9FIRM</name>
<evidence type="ECO:0000256" key="9">
    <source>
        <dbReference type="ARBA" id="ARBA00022741"/>
    </source>
</evidence>
<evidence type="ECO:0000256" key="11">
    <source>
        <dbReference type="ARBA" id="ARBA00022840"/>
    </source>
</evidence>
<evidence type="ECO:0000256" key="10">
    <source>
        <dbReference type="ARBA" id="ARBA00022777"/>
    </source>
</evidence>
<feature type="coiled-coil region" evidence="18">
    <location>
        <begin position="319"/>
        <end position="346"/>
    </location>
</feature>
<keyword evidence="7" id="KW-0808">Transferase</keyword>
<evidence type="ECO:0000259" key="21">
    <source>
        <dbReference type="PROSITE" id="PS50110"/>
    </source>
</evidence>
<dbReference type="EMBL" id="FOTS01000021">
    <property type="protein sequence ID" value="SFL84966.1"/>
    <property type="molecule type" value="Genomic_DNA"/>
</dbReference>
<dbReference type="FunFam" id="1.10.287.130:FF:000004">
    <property type="entry name" value="Ethylene receptor 1"/>
    <property type="match status" value="1"/>
</dbReference>
<dbReference type="NCBIfam" id="TIGR00229">
    <property type="entry name" value="sensory_box"/>
    <property type="match status" value="1"/>
</dbReference>
<dbReference type="InterPro" id="IPR004358">
    <property type="entry name" value="Sig_transdc_His_kin-like_C"/>
</dbReference>
<feature type="domain" description="Response regulatory" evidence="21">
    <location>
        <begin position="596"/>
        <end position="716"/>
    </location>
</feature>
<dbReference type="EC" id="2.7.13.3" evidence="4"/>
<feature type="modified residue" description="4-aspartylphosphate" evidence="17">
    <location>
        <position position="645"/>
    </location>
</feature>
<feature type="domain" description="HPt" evidence="23">
    <location>
        <begin position="752"/>
        <end position="845"/>
    </location>
</feature>
<evidence type="ECO:0000256" key="18">
    <source>
        <dbReference type="SAM" id="Coils"/>
    </source>
</evidence>
<keyword evidence="11" id="KW-0067">ATP-binding</keyword>
<dbReference type="PROSITE" id="PS50112">
    <property type="entry name" value="PAS"/>
    <property type="match status" value="1"/>
</dbReference>
<evidence type="ECO:0000256" key="7">
    <source>
        <dbReference type="ARBA" id="ARBA00022679"/>
    </source>
</evidence>
<dbReference type="GO" id="GO:0005524">
    <property type="term" value="F:ATP binding"/>
    <property type="evidence" value="ECO:0007669"/>
    <property type="project" value="UniProtKB-KW"/>
</dbReference>
<evidence type="ECO:0000256" key="14">
    <source>
        <dbReference type="ARBA" id="ARBA00023136"/>
    </source>
</evidence>
<dbReference type="SUPFAM" id="SSF47226">
    <property type="entry name" value="Histidine-containing phosphotransfer domain, HPT domain"/>
    <property type="match status" value="1"/>
</dbReference>
<evidence type="ECO:0000256" key="6">
    <source>
        <dbReference type="ARBA" id="ARBA00022553"/>
    </source>
</evidence>
<feature type="transmembrane region" description="Helical" evidence="19">
    <location>
        <begin position="33"/>
        <end position="54"/>
    </location>
</feature>
<comment type="similarity">
    <text evidence="3">In the N-terminal section; belongs to the phytochrome family.</text>
</comment>
<dbReference type="GO" id="GO:0005886">
    <property type="term" value="C:plasma membrane"/>
    <property type="evidence" value="ECO:0007669"/>
    <property type="project" value="UniProtKB-SubCell"/>
</dbReference>
<evidence type="ECO:0000256" key="2">
    <source>
        <dbReference type="ARBA" id="ARBA00004651"/>
    </source>
</evidence>
<evidence type="ECO:0000313" key="25">
    <source>
        <dbReference type="Proteomes" id="UP000199520"/>
    </source>
</evidence>
<dbReference type="PROSITE" id="PS50894">
    <property type="entry name" value="HPT"/>
    <property type="match status" value="1"/>
</dbReference>
<evidence type="ECO:0000256" key="15">
    <source>
        <dbReference type="ARBA" id="ARBA00074306"/>
    </source>
</evidence>
<dbReference type="STRING" id="1123291.SAMN04490355_102139"/>
<evidence type="ECO:0000256" key="16">
    <source>
        <dbReference type="PROSITE-ProRule" id="PRU00110"/>
    </source>
</evidence>
<dbReference type="InterPro" id="IPR003661">
    <property type="entry name" value="HisK_dim/P_dom"/>
</dbReference>
<feature type="transmembrane region" description="Helical" evidence="19">
    <location>
        <begin position="6"/>
        <end position="26"/>
    </location>
</feature>
<dbReference type="Proteomes" id="UP000199520">
    <property type="component" value="Unassembled WGS sequence"/>
</dbReference>
<dbReference type="InterPro" id="IPR036641">
    <property type="entry name" value="HPT_dom_sf"/>
</dbReference>
<dbReference type="PANTHER" id="PTHR45339:SF1">
    <property type="entry name" value="HYBRID SIGNAL TRANSDUCTION HISTIDINE KINASE J"/>
    <property type="match status" value="1"/>
</dbReference>
<dbReference type="PRINTS" id="PR00344">
    <property type="entry name" value="BCTRLSENSOR"/>
</dbReference>
<accession>A0A1I4L256</accession>
<dbReference type="AlphaFoldDB" id="A0A1I4L256"/>
<dbReference type="Pfam" id="PF13188">
    <property type="entry name" value="PAS_8"/>
    <property type="match status" value="1"/>
</dbReference>
<dbReference type="Gene3D" id="1.20.120.160">
    <property type="entry name" value="HPT domain"/>
    <property type="match status" value="1"/>
</dbReference>
<keyword evidence="18" id="KW-0175">Coiled coil</keyword>
<dbReference type="InterPro" id="IPR003594">
    <property type="entry name" value="HATPase_dom"/>
</dbReference>
<evidence type="ECO:0000313" key="24">
    <source>
        <dbReference type="EMBL" id="SFL84966.1"/>
    </source>
</evidence>
<evidence type="ECO:0000256" key="5">
    <source>
        <dbReference type="ARBA" id="ARBA00022475"/>
    </source>
</evidence>
<dbReference type="Gene3D" id="3.30.565.10">
    <property type="entry name" value="Histidine kinase-like ATPase, C-terminal domain"/>
    <property type="match status" value="1"/>
</dbReference>
<comment type="subcellular location">
    <subcellularLocation>
        <location evidence="2">Cell membrane</location>
        <topology evidence="2">Multi-pass membrane protein</topology>
    </subcellularLocation>
</comment>
<dbReference type="InterPro" id="IPR008207">
    <property type="entry name" value="Sig_transdc_His_kin_Hpt_dom"/>
</dbReference>
<evidence type="ECO:0000256" key="17">
    <source>
        <dbReference type="PROSITE-ProRule" id="PRU00169"/>
    </source>
</evidence>
<evidence type="ECO:0000256" key="3">
    <source>
        <dbReference type="ARBA" id="ARBA00006402"/>
    </source>
</evidence>
<dbReference type="InterPro" id="IPR011006">
    <property type="entry name" value="CheY-like_superfamily"/>
</dbReference>
<evidence type="ECO:0000256" key="8">
    <source>
        <dbReference type="ARBA" id="ARBA00022692"/>
    </source>
</evidence>
<evidence type="ECO:0000259" key="23">
    <source>
        <dbReference type="PROSITE" id="PS50894"/>
    </source>
</evidence>
<dbReference type="SMART" id="SM00387">
    <property type="entry name" value="HATPase_c"/>
    <property type="match status" value="1"/>
</dbReference>
<keyword evidence="9" id="KW-0547">Nucleotide-binding</keyword>
<feature type="domain" description="PAS" evidence="22">
    <location>
        <begin position="92"/>
        <end position="129"/>
    </location>
</feature>
<evidence type="ECO:0000256" key="4">
    <source>
        <dbReference type="ARBA" id="ARBA00012438"/>
    </source>
</evidence>
<dbReference type="Pfam" id="PF00512">
    <property type="entry name" value="HisKA"/>
    <property type="match status" value="1"/>
</dbReference>
<reference evidence="25" key="1">
    <citation type="submission" date="2016-10" db="EMBL/GenBank/DDBJ databases">
        <authorList>
            <person name="Varghese N."/>
            <person name="Submissions S."/>
        </authorList>
    </citation>
    <scope>NUCLEOTIDE SEQUENCE [LARGE SCALE GENOMIC DNA]</scope>
    <source>
        <strain evidence="25">DSM 13327</strain>
    </source>
</reference>
<dbReference type="SUPFAM" id="SSF52172">
    <property type="entry name" value="CheY-like"/>
    <property type="match status" value="1"/>
</dbReference>
<dbReference type="CDD" id="cd00082">
    <property type="entry name" value="HisKA"/>
    <property type="match status" value="1"/>
</dbReference>
<dbReference type="SMART" id="SM00091">
    <property type="entry name" value="PAS"/>
    <property type="match status" value="2"/>
</dbReference>
<keyword evidence="12 19" id="KW-1133">Transmembrane helix</keyword>
<dbReference type="InterPro" id="IPR005467">
    <property type="entry name" value="His_kinase_dom"/>
</dbReference>
<dbReference type="SUPFAM" id="SSF47384">
    <property type="entry name" value="Homodimeric domain of signal transducing histidine kinase"/>
    <property type="match status" value="1"/>
</dbReference>
<evidence type="ECO:0000256" key="12">
    <source>
        <dbReference type="ARBA" id="ARBA00022989"/>
    </source>
</evidence>
<dbReference type="PANTHER" id="PTHR45339">
    <property type="entry name" value="HYBRID SIGNAL TRANSDUCTION HISTIDINE KINASE J"/>
    <property type="match status" value="1"/>
</dbReference>
<organism evidence="24 25">
    <name type="scientific">Pelosinus propionicus DSM 13327</name>
    <dbReference type="NCBI Taxonomy" id="1123291"/>
    <lineage>
        <taxon>Bacteria</taxon>
        <taxon>Bacillati</taxon>
        <taxon>Bacillota</taxon>
        <taxon>Negativicutes</taxon>
        <taxon>Selenomonadales</taxon>
        <taxon>Sporomusaceae</taxon>
        <taxon>Pelosinus</taxon>
    </lineage>
</organism>
<dbReference type="InterPro" id="IPR001789">
    <property type="entry name" value="Sig_transdc_resp-reg_receiver"/>
</dbReference>
<dbReference type="InterPro" id="IPR035965">
    <property type="entry name" value="PAS-like_dom_sf"/>
</dbReference>
<keyword evidence="6 17" id="KW-0597">Phosphoprotein</keyword>
<evidence type="ECO:0000256" key="19">
    <source>
        <dbReference type="SAM" id="Phobius"/>
    </source>
</evidence>
<dbReference type="FunFam" id="3.30.565.10:FF:000010">
    <property type="entry name" value="Sensor histidine kinase RcsC"/>
    <property type="match status" value="1"/>
</dbReference>
<dbReference type="SMART" id="SM00388">
    <property type="entry name" value="HisKA"/>
    <property type="match status" value="1"/>
</dbReference>
<dbReference type="InterPro" id="IPR036097">
    <property type="entry name" value="HisK_dim/P_sf"/>
</dbReference>
<dbReference type="CDD" id="cd16922">
    <property type="entry name" value="HATPase_EvgS-ArcB-TorS-like"/>
    <property type="match status" value="1"/>
</dbReference>
<keyword evidence="5" id="KW-1003">Cell membrane</keyword>
<dbReference type="SUPFAM" id="SSF55785">
    <property type="entry name" value="PYP-like sensor domain (PAS domain)"/>
    <property type="match status" value="2"/>
</dbReference>
<evidence type="ECO:0000256" key="1">
    <source>
        <dbReference type="ARBA" id="ARBA00000085"/>
    </source>
</evidence>
<keyword evidence="13" id="KW-0902">Two-component regulatory system</keyword>
<dbReference type="Pfam" id="PF00072">
    <property type="entry name" value="Response_reg"/>
    <property type="match status" value="1"/>
</dbReference>
<dbReference type="Gene3D" id="3.30.450.20">
    <property type="entry name" value="PAS domain"/>
    <property type="match status" value="2"/>
</dbReference>
<keyword evidence="10 24" id="KW-0418">Kinase</keyword>
<gene>
    <name evidence="24" type="ORF">SAMN04490355_102139</name>
</gene>
<dbReference type="Pfam" id="PF01627">
    <property type="entry name" value="Hpt"/>
    <property type="match status" value="1"/>
</dbReference>
<keyword evidence="14 19" id="KW-0472">Membrane</keyword>
<dbReference type="InterPro" id="IPR000014">
    <property type="entry name" value="PAS"/>
</dbReference>
<evidence type="ECO:0000259" key="20">
    <source>
        <dbReference type="PROSITE" id="PS50109"/>
    </source>
</evidence>
<dbReference type="Pfam" id="PF02518">
    <property type="entry name" value="HATPase_c"/>
    <property type="match status" value="1"/>
</dbReference>
<dbReference type="CDD" id="cd17546">
    <property type="entry name" value="REC_hyHK_CKI1_RcsC-like"/>
    <property type="match status" value="1"/>
</dbReference>
<keyword evidence="8 19" id="KW-0812">Transmembrane</keyword>
<dbReference type="SUPFAM" id="SSF55874">
    <property type="entry name" value="ATPase domain of HSP90 chaperone/DNA topoisomerase II/histidine kinase"/>
    <property type="match status" value="1"/>
</dbReference>
<protein>
    <recommendedName>
        <fullName evidence="15">Circadian input-output histidine kinase CikA</fullName>
        <ecNumber evidence="4">2.7.13.3</ecNumber>
    </recommendedName>
</protein>
<dbReference type="Gene3D" id="3.40.50.2300">
    <property type="match status" value="1"/>
</dbReference>
<feature type="domain" description="Histidine kinase" evidence="20">
    <location>
        <begin position="346"/>
        <end position="567"/>
    </location>
</feature>
<dbReference type="GO" id="GO:0000155">
    <property type="term" value="F:phosphorelay sensor kinase activity"/>
    <property type="evidence" value="ECO:0007669"/>
    <property type="project" value="InterPro"/>
</dbReference>
<dbReference type="OrthoDB" id="9805486at2"/>